<dbReference type="Proteomes" id="UP001231649">
    <property type="component" value="Chromosome 14"/>
</dbReference>
<comment type="caution">
    <text evidence="1">The sequence shown here is derived from an EMBL/GenBank/DDBJ whole genome shotgun (WGS) entry which is preliminary data.</text>
</comment>
<evidence type="ECO:0000313" key="2">
    <source>
        <dbReference type="Proteomes" id="UP001231649"/>
    </source>
</evidence>
<organism evidence="1 2">
    <name type="scientific">Mythimna loreyi</name>
    <dbReference type="NCBI Taxonomy" id="667449"/>
    <lineage>
        <taxon>Eukaryota</taxon>
        <taxon>Metazoa</taxon>
        <taxon>Ecdysozoa</taxon>
        <taxon>Arthropoda</taxon>
        <taxon>Hexapoda</taxon>
        <taxon>Insecta</taxon>
        <taxon>Pterygota</taxon>
        <taxon>Neoptera</taxon>
        <taxon>Endopterygota</taxon>
        <taxon>Lepidoptera</taxon>
        <taxon>Glossata</taxon>
        <taxon>Ditrysia</taxon>
        <taxon>Noctuoidea</taxon>
        <taxon>Noctuidae</taxon>
        <taxon>Noctuinae</taxon>
        <taxon>Hadenini</taxon>
        <taxon>Mythimna</taxon>
    </lineage>
</organism>
<proteinExistence type="predicted"/>
<gene>
    <name evidence="1" type="ORF">PYW08_003293</name>
</gene>
<reference evidence="1" key="1">
    <citation type="submission" date="2023-03" db="EMBL/GenBank/DDBJ databases">
        <title>Chromosome-level genomes of two armyworms, Mythimna separata and Mythimna loreyi, provide insights into the biosynthesis and reception of sex pheromones.</title>
        <authorList>
            <person name="Zhao H."/>
        </authorList>
    </citation>
    <scope>NUCLEOTIDE SEQUENCE</scope>
    <source>
        <strain evidence="1">BeijingLab</strain>
    </source>
</reference>
<protein>
    <submittedName>
        <fullName evidence="1">Uncharacterized protein</fullName>
    </submittedName>
</protein>
<evidence type="ECO:0000313" key="1">
    <source>
        <dbReference type="EMBL" id="KAJ8723381.1"/>
    </source>
</evidence>
<dbReference type="EMBL" id="CM056790">
    <property type="protein sequence ID" value="KAJ8723381.1"/>
    <property type="molecule type" value="Genomic_DNA"/>
</dbReference>
<sequence>MYFKTSLFFVFTVFVSCQSAFVDTLTKCEIDDPECGKNLIQSIIKEIAKNGLEEIGIPPLDPMDLRNMSTSAVDIIDVSILEGTAKGAKDCVVNRFETDIEAEKVFMELTCDFTIKGRYKMYSNSPLIKSFIGGDSLSGEGNGKIKIERLNVKVEFNFHIQKKDGELYLKLSADHNKYRVDIKKVQFFADKLYIGKQESSKMVTNLLNQNWKMLMNSFGKPYMDKALDQILSFLNKFFDMVPVNKLISTDLSKYAKE</sequence>
<name>A0ACC2QR48_9NEOP</name>
<accession>A0ACC2QR48</accession>
<keyword evidence="2" id="KW-1185">Reference proteome</keyword>